<dbReference type="Gene3D" id="2.60.120.10">
    <property type="entry name" value="Jelly Rolls"/>
    <property type="match status" value="1"/>
</dbReference>
<accession>A0ABT8LE11</accession>
<dbReference type="PANTHER" id="PTHR46797:SF1">
    <property type="entry name" value="METHYLPHOSPHONATE SYNTHASE"/>
    <property type="match status" value="1"/>
</dbReference>
<feature type="domain" description="HTH cro/C1-type" evidence="2">
    <location>
        <begin position="36"/>
        <end position="90"/>
    </location>
</feature>
<dbReference type="PROSITE" id="PS50943">
    <property type="entry name" value="HTH_CROC1"/>
    <property type="match status" value="1"/>
</dbReference>
<keyword evidence="1" id="KW-0238">DNA-binding</keyword>
<name>A0ABT8LE11_9BACT</name>
<dbReference type="InterPro" id="IPR014710">
    <property type="entry name" value="RmlC-like_jellyroll"/>
</dbReference>
<organism evidence="3 4">
    <name type="scientific">Agaribacillus aureus</name>
    <dbReference type="NCBI Taxonomy" id="3051825"/>
    <lineage>
        <taxon>Bacteria</taxon>
        <taxon>Pseudomonadati</taxon>
        <taxon>Bacteroidota</taxon>
        <taxon>Cytophagia</taxon>
        <taxon>Cytophagales</taxon>
        <taxon>Splendidivirgaceae</taxon>
        <taxon>Agaribacillus</taxon>
    </lineage>
</organism>
<evidence type="ECO:0000256" key="1">
    <source>
        <dbReference type="ARBA" id="ARBA00023125"/>
    </source>
</evidence>
<dbReference type="Pfam" id="PF01381">
    <property type="entry name" value="HTH_3"/>
    <property type="match status" value="1"/>
</dbReference>
<keyword evidence="4" id="KW-1185">Reference proteome</keyword>
<dbReference type="InterPro" id="IPR011051">
    <property type="entry name" value="RmlC_Cupin_sf"/>
</dbReference>
<dbReference type="CDD" id="cd02209">
    <property type="entry name" value="cupin_XRE_C"/>
    <property type="match status" value="1"/>
</dbReference>
<comment type="caution">
    <text evidence="3">The sequence shown here is derived from an EMBL/GenBank/DDBJ whole genome shotgun (WGS) entry which is preliminary data.</text>
</comment>
<dbReference type="RefSeq" id="WP_346761344.1">
    <property type="nucleotide sequence ID" value="NZ_JAUJEB010000007.1"/>
</dbReference>
<reference evidence="3" key="1">
    <citation type="submission" date="2023-06" db="EMBL/GenBank/DDBJ databases">
        <title>Genomic of Agaribacillus aureum.</title>
        <authorList>
            <person name="Wang G."/>
        </authorList>
    </citation>
    <scope>NUCLEOTIDE SEQUENCE</scope>
    <source>
        <strain evidence="3">BMA12</strain>
    </source>
</reference>
<proteinExistence type="predicted"/>
<dbReference type="EMBL" id="JAUJEB010000007">
    <property type="protein sequence ID" value="MDN5216010.1"/>
    <property type="molecule type" value="Genomic_DNA"/>
</dbReference>
<dbReference type="Proteomes" id="UP001172083">
    <property type="component" value="Unassembled WGS sequence"/>
</dbReference>
<sequence>MKIFLKRKIQIYLCSTNKSSYMGNADYISIWIGGKIKDIRKTQNLTLGELAQKSGISIAMLSKIENGRVFPTLPSLLQIFDALELDLNNFFSDYSKGDDFKGYIFKKRNTYTGIEKEEDSRGFDYETILSYTLEKSSMEISLLTLAKDARRKRLSTEGFEYIYLIKGNIDYELGKETFHMEEGDSLFFDGRIDHVPLNKNDEDSVLLVIYFITLS</sequence>
<dbReference type="InterPro" id="IPR050807">
    <property type="entry name" value="TransReg_Diox_bact_type"/>
</dbReference>
<dbReference type="Gene3D" id="1.10.260.40">
    <property type="entry name" value="lambda repressor-like DNA-binding domains"/>
    <property type="match status" value="1"/>
</dbReference>
<dbReference type="CDD" id="cd00093">
    <property type="entry name" value="HTH_XRE"/>
    <property type="match status" value="1"/>
</dbReference>
<evidence type="ECO:0000313" key="4">
    <source>
        <dbReference type="Proteomes" id="UP001172083"/>
    </source>
</evidence>
<dbReference type="Pfam" id="PF07883">
    <property type="entry name" value="Cupin_2"/>
    <property type="match status" value="1"/>
</dbReference>
<dbReference type="PANTHER" id="PTHR46797">
    <property type="entry name" value="HTH-TYPE TRANSCRIPTIONAL REGULATOR"/>
    <property type="match status" value="1"/>
</dbReference>
<gene>
    <name evidence="3" type="ORF">QQ020_28285</name>
</gene>
<dbReference type="SMART" id="SM00530">
    <property type="entry name" value="HTH_XRE"/>
    <property type="match status" value="1"/>
</dbReference>
<evidence type="ECO:0000259" key="2">
    <source>
        <dbReference type="PROSITE" id="PS50943"/>
    </source>
</evidence>
<dbReference type="InterPro" id="IPR013096">
    <property type="entry name" value="Cupin_2"/>
</dbReference>
<dbReference type="SUPFAM" id="SSF47413">
    <property type="entry name" value="lambda repressor-like DNA-binding domains"/>
    <property type="match status" value="1"/>
</dbReference>
<protein>
    <submittedName>
        <fullName evidence="3">XRE family transcriptional regulator</fullName>
    </submittedName>
</protein>
<dbReference type="SUPFAM" id="SSF51182">
    <property type="entry name" value="RmlC-like cupins"/>
    <property type="match status" value="1"/>
</dbReference>
<dbReference type="InterPro" id="IPR010982">
    <property type="entry name" value="Lambda_DNA-bd_dom_sf"/>
</dbReference>
<dbReference type="InterPro" id="IPR001387">
    <property type="entry name" value="Cro/C1-type_HTH"/>
</dbReference>
<evidence type="ECO:0000313" key="3">
    <source>
        <dbReference type="EMBL" id="MDN5216010.1"/>
    </source>
</evidence>